<protein>
    <recommendedName>
        <fullName evidence="1">Mos1 transposase HTH domain-containing protein</fullName>
    </recommendedName>
</protein>
<dbReference type="AlphaFoldDB" id="A0A085M9I8"/>
<dbReference type="InterPro" id="IPR041426">
    <property type="entry name" value="Mos1_HTH"/>
</dbReference>
<dbReference type="InterPro" id="IPR052709">
    <property type="entry name" value="Transposase-MT_Hybrid"/>
</dbReference>
<sequence>MARSSATGVSSDKIHRRLLEDYKDDALSYPRVTFWIAEFRRGRESVYGEPRSGRPIEATSDENVAAVERTVLENRGIAISEIMARTKLSCGTVESILHDHARLSKVTARWVPKALSPFERELRVAHSKEILELFEKSEDFLGRVVTGDEENRGDIRFQQRAVIKFLFHEGVSSDEIHRQLLEVYKDDALSYPESSFGSRSFAGAENPSVTNQGLVGQLKPHLLKTLQLWRRWFWRTEESRLQKSWHGLRFLRELRVAHSKEILGLFEKSEEDFLGRIVTGDELWLSHYEPESGQQSRQWKHTDSPRPQHLRGTIFRNEELQLAVEEYFNSHLIRDFKDSGPSVQIYEITESCALLANRLSFEEVKYQHVGDVLDYQPHELTIAEQSDALPITEQRLQWVEGNNCNVERSRIARRGGRAYKQLQYERRAFAKQKKLDS</sequence>
<accession>A0A085M9I8</accession>
<dbReference type="EMBL" id="KL363212">
    <property type="protein sequence ID" value="KFD53884.1"/>
    <property type="molecule type" value="Genomic_DNA"/>
</dbReference>
<reference evidence="2 3" key="1">
    <citation type="journal article" date="2014" name="Nat. Genet.">
        <title>Genome and transcriptome of the porcine whipworm Trichuris suis.</title>
        <authorList>
            <person name="Jex A.R."/>
            <person name="Nejsum P."/>
            <person name="Schwarz E.M."/>
            <person name="Hu L."/>
            <person name="Young N.D."/>
            <person name="Hall R.S."/>
            <person name="Korhonen P.K."/>
            <person name="Liao S."/>
            <person name="Thamsborg S."/>
            <person name="Xia J."/>
            <person name="Xu P."/>
            <person name="Wang S."/>
            <person name="Scheerlinck J.P."/>
            <person name="Hofmann A."/>
            <person name="Sternberg P.W."/>
            <person name="Wang J."/>
            <person name="Gasser R.B."/>
        </authorList>
    </citation>
    <scope>NUCLEOTIDE SEQUENCE [LARGE SCALE GENOMIC DNA]</scope>
    <source>
        <strain evidence="2">DCEP-RM93M</strain>
    </source>
</reference>
<dbReference type="PANTHER" id="PTHR46060:SF1">
    <property type="entry name" value="MARINER MOS1 TRANSPOSASE-LIKE PROTEIN"/>
    <property type="match status" value="1"/>
</dbReference>
<gene>
    <name evidence="2" type="ORF">M513_05151</name>
</gene>
<proteinExistence type="predicted"/>
<evidence type="ECO:0000313" key="2">
    <source>
        <dbReference type="EMBL" id="KFD53884.1"/>
    </source>
</evidence>
<dbReference type="PANTHER" id="PTHR46060">
    <property type="entry name" value="MARINER MOS1 TRANSPOSASE-LIKE PROTEIN"/>
    <property type="match status" value="1"/>
</dbReference>
<keyword evidence="3" id="KW-1185">Reference proteome</keyword>
<feature type="domain" description="Mos1 transposase HTH" evidence="1">
    <location>
        <begin position="160"/>
        <end position="193"/>
    </location>
</feature>
<dbReference type="Proteomes" id="UP000030764">
    <property type="component" value="Unassembled WGS sequence"/>
</dbReference>
<organism evidence="2 3">
    <name type="scientific">Trichuris suis</name>
    <name type="common">pig whipworm</name>
    <dbReference type="NCBI Taxonomy" id="68888"/>
    <lineage>
        <taxon>Eukaryota</taxon>
        <taxon>Metazoa</taxon>
        <taxon>Ecdysozoa</taxon>
        <taxon>Nematoda</taxon>
        <taxon>Enoplea</taxon>
        <taxon>Dorylaimia</taxon>
        <taxon>Trichinellida</taxon>
        <taxon>Trichuridae</taxon>
        <taxon>Trichuris</taxon>
    </lineage>
</organism>
<evidence type="ECO:0000259" key="1">
    <source>
        <dbReference type="Pfam" id="PF17906"/>
    </source>
</evidence>
<evidence type="ECO:0000313" key="3">
    <source>
        <dbReference type="Proteomes" id="UP000030764"/>
    </source>
</evidence>
<name>A0A085M9I8_9BILA</name>
<dbReference type="Pfam" id="PF17906">
    <property type="entry name" value="HTH_48"/>
    <property type="match status" value="1"/>
</dbReference>